<proteinExistence type="predicted"/>
<gene>
    <name evidence="3" type="ORF">BDQ12DRAFT_683879</name>
</gene>
<accession>A0A5C3M049</accession>
<dbReference type="PRINTS" id="PR00368">
    <property type="entry name" value="FADPNR"/>
</dbReference>
<feature type="region of interest" description="Disordered" evidence="1">
    <location>
        <begin position="406"/>
        <end position="433"/>
    </location>
</feature>
<dbReference type="GO" id="GO:0004174">
    <property type="term" value="F:electron-transferring-flavoprotein dehydrogenase activity"/>
    <property type="evidence" value="ECO:0007669"/>
    <property type="project" value="TreeGrafter"/>
</dbReference>
<feature type="compositionally biased region" description="Basic and acidic residues" evidence="1">
    <location>
        <begin position="406"/>
        <end position="415"/>
    </location>
</feature>
<dbReference type="InterPro" id="IPR023753">
    <property type="entry name" value="FAD/NAD-binding_dom"/>
</dbReference>
<dbReference type="GO" id="GO:0050660">
    <property type="term" value="F:flavin adenine dinucleotide binding"/>
    <property type="evidence" value="ECO:0007669"/>
    <property type="project" value="TreeGrafter"/>
</dbReference>
<dbReference type="STRING" id="68775.A0A5C3M049"/>
<dbReference type="OrthoDB" id="202203at2759"/>
<evidence type="ECO:0000313" key="4">
    <source>
        <dbReference type="Proteomes" id="UP000308652"/>
    </source>
</evidence>
<dbReference type="SUPFAM" id="SSF51905">
    <property type="entry name" value="FAD/NAD(P)-binding domain"/>
    <property type="match status" value="1"/>
</dbReference>
<dbReference type="EMBL" id="ML213603">
    <property type="protein sequence ID" value="TFK38590.1"/>
    <property type="molecule type" value="Genomic_DNA"/>
</dbReference>
<feature type="domain" description="FAD/NAD(P)-binding" evidence="2">
    <location>
        <begin position="13"/>
        <end position="296"/>
    </location>
</feature>
<dbReference type="InterPro" id="IPR036188">
    <property type="entry name" value="FAD/NAD-bd_sf"/>
</dbReference>
<dbReference type="Gene3D" id="3.50.50.100">
    <property type="match status" value="1"/>
</dbReference>
<dbReference type="Pfam" id="PF07992">
    <property type="entry name" value="Pyr_redox_2"/>
    <property type="match status" value="1"/>
</dbReference>
<organism evidence="3 4">
    <name type="scientific">Crucibulum laeve</name>
    <dbReference type="NCBI Taxonomy" id="68775"/>
    <lineage>
        <taxon>Eukaryota</taxon>
        <taxon>Fungi</taxon>
        <taxon>Dikarya</taxon>
        <taxon>Basidiomycota</taxon>
        <taxon>Agaricomycotina</taxon>
        <taxon>Agaricomycetes</taxon>
        <taxon>Agaricomycetidae</taxon>
        <taxon>Agaricales</taxon>
        <taxon>Agaricineae</taxon>
        <taxon>Nidulariaceae</taxon>
        <taxon>Crucibulum</taxon>
    </lineage>
</organism>
<dbReference type="PANTHER" id="PTHR43735:SF2">
    <property type="entry name" value="FE-REGULATED PROTEIN 8"/>
    <property type="match status" value="1"/>
</dbReference>
<dbReference type="AlphaFoldDB" id="A0A5C3M049"/>
<sequence length="483" mass="52824">MGGGAAPTKHTKTVVVLGAAYGGVRASQTLVAGVPKGWRVILIDRNSHANHVYVMPRYAVLPGHEYKAFIPYTNVFLVDPSTIPHIHIQAEVLSIRPNSITLSKSFPELGIPSETLAFDYAIYALGSHLPAPLNLWGSSPKISDTVSKPSDADAKVFNYHGNKSEAVAWLQKKQELVKKSPTILVVGGGALGIQFATDIKAVYPEKKVTLLHSRRRLLPRFDEDMHNEIFKSMESAEIEVILGERLDLSTIEGGNAKVNSLGQKVVRTVQGREIAADLLLLCTGQTPNTGLLHDMDPAIVNDDTKLAHVLRTLQVSVLRPSSSDEKVESTLEKLSLLDKEATEKVTASEITATTTTTTQEPQTTPYPNIFVIGDAADAFGAIPAGHTAAAQGQLAARNIIRLIKRREKESSKSEDTSPPAEEDEPLEQYTPGLPAIKVSLRRTRFLDKVRIPSRTYRRNEGRREGRSLSRFDVAIVRDQGREG</sequence>
<evidence type="ECO:0000313" key="3">
    <source>
        <dbReference type="EMBL" id="TFK38590.1"/>
    </source>
</evidence>
<dbReference type="PANTHER" id="PTHR43735">
    <property type="entry name" value="APOPTOSIS-INDUCING FACTOR 1"/>
    <property type="match status" value="1"/>
</dbReference>
<evidence type="ECO:0000256" key="1">
    <source>
        <dbReference type="SAM" id="MobiDB-lite"/>
    </source>
</evidence>
<dbReference type="PRINTS" id="PR00411">
    <property type="entry name" value="PNDRDTASEI"/>
</dbReference>
<reference evidence="3 4" key="1">
    <citation type="journal article" date="2019" name="Nat. Ecol. Evol.">
        <title>Megaphylogeny resolves global patterns of mushroom evolution.</title>
        <authorList>
            <person name="Varga T."/>
            <person name="Krizsan K."/>
            <person name="Foldi C."/>
            <person name="Dima B."/>
            <person name="Sanchez-Garcia M."/>
            <person name="Sanchez-Ramirez S."/>
            <person name="Szollosi G.J."/>
            <person name="Szarkandi J.G."/>
            <person name="Papp V."/>
            <person name="Albert L."/>
            <person name="Andreopoulos W."/>
            <person name="Angelini C."/>
            <person name="Antonin V."/>
            <person name="Barry K.W."/>
            <person name="Bougher N.L."/>
            <person name="Buchanan P."/>
            <person name="Buyck B."/>
            <person name="Bense V."/>
            <person name="Catcheside P."/>
            <person name="Chovatia M."/>
            <person name="Cooper J."/>
            <person name="Damon W."/>
            <person name="Desjardin D."/>
            <person name="Finy P."/>
            <person name="Geml J."/>
            <person name="Haridas S."/>
            <person name="Hughes K."/>
            <person name="Justo A."/>
            <person name="Karasinski D."/>
            <person name="Kautmanova I."/>
            <person name="Kiss B."/>
            <person name="Kocsube S."/>
            <person name="Kotiranta H."/>
            <person name="LaButti K.M."/>
            <person name="Lechner B.E."/>
            <person name="Liimatainen K."/>
            <person name="Lipzen A."/>
            <person name="Lukacs Z."/>
            <person name="Mihaltcheva S."/>
            <person name="Morgado L.N."/>
            <person name="Niskanen T."/>
            <person name="Noordeloos M.E."/>
            <person name="Ohm R.A."/>
            <person name="Ortiz-Santana B."/>
            <person name="Ovrebo C."/>
            <person name="Racz N."/>
            <person name="Riley R."/>
            <person name="Savchenko A."/>
            <person name="Shiryaev A."/>
            <person name="Soop K."/>
            <person name="Spirin V."/>
            <person name="Szebenyi C."/>
            <person name="Tomsovsky M."/>
            <person name="Tulloss R.E."/>
            <person name="Uehling J."/>
            <person name="Grigoriev I.V."/>
            <person name="Vagvolgyi C."/>
            <person name="Papp T."/>
            <person name="Martin F.M."/>
            <person name="Miettinen O."/>
            <person name="Hibbett D.S."/>
            <person name="Nagy L.G."/>
        </authorList>
    </citation>
    <scope>NUCLEOTIDE SEQUENCE [LARGE SCALE GENOMIC DNA]</scope>
    <source>
        <strain evidence="3 4">CBS 166.37</strain>
    </source>
</reference>
<keyword evidence="4" id="KW-1185">Reference proteome</keyword>
<dbReference type="Gene3D" id="3.50.50.60">
    <property type="entry name" value="FAD/NAD(P)-binding domain"/>
    <property type="match status" value="2"/>
</dbReference>
<protein>
    <recommendedName>
        <fullName evidence="2">FAD/NAD(P)-binding domain-containing protein</fullName>
    </recommendedName>
</protein>
<dbReference type="Proteomes" id="UP000308652">
    <property type="component" value="Unassembled WGS sequence"/>
</dbReference>
<dbReference type="GO" id="GO:0005737">
    <property type="term" value="C:cytoplasm"/>
    <property type="evidence" value="ECO:0007669"/>
    <property type="project" value="TreeGrafter"/>
</dbReference>
<evidence type="ECO:0000259" key="2">
    <source>
        <dbReference type="Pfam" id="PF07992"/>
    </source>
</evidence>
<name>A0A5C3M049_9AGAR</name>